<dbReference type="Proteomes" id="UP000245119">
    <property type="component" value="Linkage Group LG2"/>
</dbReference>
<sequence>MASENIDMITKRPRTPHDQYTCMTEEQIHNNTINGRPNRFFMSQKPLVMSKKRYCMDRYATNTSQYLFREQPRSYPKCWIGDLWQQQPSEQHNTCRLGASLRWGPEKNGSRTYSHFVGEDTHRYLNIDVYCRPPTNLVGLVVQKHGRPGRSYYDQRHPHSATWFGSSHILNQTDILQDIRPKTLKEHQMSSEAEKTKMIWRHGKWPEFSEYVDRYTLHSKDEPELTSFERNKRHILEAN</sequence>
<dbReference type="AlphaFoldDB" id="A0A2T7PUJ2"/>
<dbReference type="OrthoDB" id="9974851at2759"/>
<keyword evidence="2" id="KW-1185">Reference proteome</keyword>
<proteinExistence type="predicted"/>
<accession>A0A2T7PUJ2</accession>
<name>A0A2T7PUJ2_POMCA</name>
<dbReference type="EMBL" id="PZQS01000002">
    <property type="protein sequence ID" value="PVD37092.1"/>
    <property type="molecule type" value="Genomic_DNA"/>
</dbReference>
<dbReference type="OMA" id="LERIMFL"/>
<evidence type="ECO:0000313" key="1">
    <source>
        <dbReference type="EMBL" id="PVD37092.1"/>
    </source>
</evidence>
<evidence type="ECO:0000313" key="2">
    <source>
        <dbReference type="Proteomes" id="UP000245119"/>
    </source>
</evidence>
<protein>
    <submittedName>
        <fullName evidence="1">Uncharacterized protein</fullName>
    </submittedName>
</protein>
<reference evidence="1 2" key="1">
    <citation type="submission" date="2018-04" db="EMBL/GenBank/DDBJ databases">
        <title>The genome of golden apple snail Pomacea canaliculata provides insight into stress tolerance and invasive adaptation.</title>
        <authorList>
            <person name="Liu C."/>
            <person name="Liu B."/>
            <person name="Ren Y."/>
            <person name="Zhang Y."/>
            <person name="Wang H."/>
            <person name="Li S."/>
            <person name="Jiang F."/>
            <person name="Yin L."/>
            <person name="Zhang G."/>
            <person name="Qian W."/>
            <person name="Fan W."/>
        </authorList>
    </citation>
    <scope>NUCLEOTIDE SEQUENCE [LARGE SCALE GENOMIC DNA]</scope>
    <source>
        <strain evidence="1">SZHN2017</strain>
        <tissue evidence="1">Muscle</tissue>
    </source>
</reference>
<comment type="caution">
    <text evidence="1">The sequence shown here is derived from an EMBL/GenBank/DDBJ whole genome shotgun (WGS) entry which is preliminary data.</text>
</comment>
<gene>
    <name evidence="1" type="ORF">C0Q70_04085</name>
</gene>
<organism evidence="1 2">
    <name type="scientific">Pomacea canaliculata</name>
    <name type="common">Golden apple snail</name>
    <dbReference type="NCBI Taxonomy" id="400727"/>
    <lineage>
        <taxon>Eukaryota</taxon>
        <taxon>Metazoa</taxon>
        <taxon>Spiralia</taxon>
        <taxon>Lophotrochozoa</taxon>
        <taxon>Mollusca</taxon>
        <taxon>Gastropoda</taxon>
        <taxon>Caenogastropoda</taxon>
        <taxon>Architaenioglossa</taxon>
        <taxon>Ampullarioidea</taxon>
        <taxon>Ampullariidae</taxon>
        <taxon>Pomacea</taxon>
    </lineage>
</organism>